<dbReference type="AlphaFoldDB" id="A0A1G6Y7C7"/>
<dbReference type="STRING" id="1071918.SAMN05421544_10145"/>
<feature type="active site" description="Proton donor" evidence="1">
    <location>
        <position position="405"/>
    </location>
</feature>
<dbReference type="InterPro" id="IPR042097">
    <property type="entry name" value="Aminopeptidase_N-like_N_sf"/>
</dbReference>
<feature type="domain" description="Peptidase M1 membrane alanine aminopeptidase" evidence="3">
    <location>
        <begin position="322"/>
        <end position="465"/>
    </location>
</feature>
<dbReference type="RefSeq" id="WP_092735502.1">
    <property type="nucleotide sequence ID" value="NZ_FNAS01000001.1"/>
</dbReference>
<dbReference type="CDD" id="cd09603">
    <property type="entry name" value="M1_APN_like"/>
    <property type="match status" value="1"/>
</dbReference>
<dbReference type="InterPro" id="IPR027268">
    <property type="entry name" value="Peptidase_M4/M1_CTD_sf"/>
</dbReference>
<dbReference type="PANTHER" id="PTHR45726">
    <property type="entry name" value="LEUKOTRIENE A-4 HYDROLASE"/>
    <property type="match status" value="1"/>
</dbReference>
<organism evidence="4 5">
    <name type="scientific">Riemerella columbipharyngis</name>
    <dbReference type="NCBI Taxonomy" id="1071918"/>
    <lineage>
        <taxon>Bacteria</taxon>
        <taxon>Pseudomonadati</taxon>
        <taxon>Bacteroidota</taxon>
        <taxon>Flavobacteriia</taxon>
        <taxon>Flavobacteriales</taxon>
        <taxon>Weeksellaceae</taxon>
        <taxon>Riemerella</taxon>
    </lineage>
</organism>
<keyword evidence="2" id="KW-0479">Metal-binding</keyword>
<accession>A0A1G6Y7C7</accession>
<dbReference type="PANTHER" id="PTHR45726:SF3">
    <property type="entry name" value="LEUKOTRIENE A-4 HYDROLASE"/>
    <property type="match status" value="1"/>
</dbReference>
<dbReference type="Pfam" id="PF01433">
    <property type="entry name" value="Peptidase_M1"/>
    <property type="match status" value="1"/>
</dbReference>
<dbReference type="SUPFAM" id="SSF63737">
    <property type="entry name" value="Leukotriene A4 hydrolase N-terminal domain"/>
    <property type="match status" value="1"/>
</dbReference>
<sequence length="542" mass="63264">MRSVLILFLIMPFWGVAQHFTKQDTLRGSDTAFRNFWDVKKYELTVEPDAVTKSVKGHNKIFFEITKDVENPTFQIDLRQPMAYHNFKAKFKYTEVKRDGDFIFIKTKQHFRKGQYLSMEMDYDGCPQIAENTPWDGGWVFAKDGKGRPWMSVAQEDKGLSLWLPCKDIWRDEPENGITMTVITPKDMVGIGNGRLISTKSLGNKKHYKWRVINPINDYSIVPSVGYYAHFSDVFNGEKGKLNLDYWVLDYNLEKARKQFKQVNSMLEAFEYWFGAYPFYEDSYKVVDEPYLGMEHQSNIAYGNGYQNGYAGKDWSDSGVGLKWDFIIVHESGHEWFANNITAKDRADMWIHESFTCYSETLFTQYVFGKAEAEKYIIGIRKNIQNDKPIIGHYGVDNEGSGDMYWKGASMVHTIRTVINDDNKFRTILRGLNKTFYHKTVTSDEVESYINEHSGIDFSTVFRQYLTTTKVPILEYQQNSNVLRYRWRDVVKGFDLPLRINDGAEVIIPAEQWQETTLKSSTPVNFDINYYVHYQKLDSILR</sequence>
<dbReference type="Gene3D" id="1.10.390.10">
    <property type="entry name" value="Neutral Protease Domain 2"/>
    <property type="match status" value="1"/>
</dbReference>
<keyword evidence="5" id="KW-1185">Reference proteome</keyword>
<reference evidence="4 5" key="1">
    <citation type="submission" date="2016-10" db="EMBL/GenBank/DDBJ databases">
        <authorList>
            <person name="de Groot N.N."/>
        </authorList>
    </citation>
    <scope>NUCLEOTIDE SEQUENCE [LARGE SCALE GENOMIC DNA]</scope>
    <source>
        <strain evidence="4 5">DSM 24015</strain>
    </source>
</reference>
<proteinExistence type="predicted"/>
<evidence type="ECO:0000256" key="2">
    <source>
        <dbReference type="PIRSR" id="PIRSR634015-3"/>
    </source>
</evidence>
<dbReference type="SUPFAM" id="SSF55486">
    <property type="entry name" value="Metalloproteases ('zincins'), catalytic domain"/>
    <property type="match status" value="1"/>
</dbReference>
<dbReference type="Gene3D" id="2.60.40.1730">
    <property type="entry name" value="tricorn interacting facor f3 domain"/>
    <property type="match status" value="1"/>
</dbReference>
<protein>
    <submittedName>
        <fullName evidence="4">Peptidase family M1</fullName>
    </submittedName>
</protein>
<dbReference type="Proteomes" id="UP000198517">
    <property type="component" value="Unassembled WGS sequence"/>
</dbReference>
<keyword evidence="2" id="KW-0862">Zinc</keyword>
<feature type="binding site" evidence="2">
    <location>
        <position position="334"/>
    </location>
    <ligand>
        <name>Zn(2+)</name>
        <dbReference type="ChEBI" id="CHEBI:29105"/>
        <note>catalytic</note>
    </ligand>
</feature>
<dbReference type="InterPro" id="IPR014782">
    <property type="entry name" value="Peptidase_M1_dom"/>
</dbReference>
<feature type="active site" description="Proton acceptor" evidence="1">
    <location>
        <position position="331"/>
    </location>
</feature>
<dbReference type="EMBL" id="FNAS01000001">
    <property type="protein sequence ID" value="SDD85853.1"/>
    <property type="molecule type" value="Genomic_DNA"/>
</dbReference>
<evidence type="ECO:0000313" key="5">
    <source>
        <dbReference type="Proteomes" id="UP000198517"/>
    </source>
</evidence>
<feature type="binding site" evidence="2">
    <location>
        <position position="330"/>
    </location>
    <ligand>
        <name>Zn(2+)</name>
        <dbReference type="ChEBI" id="CHEBI:29105"/>
        <note>catalytic</note>
    </ligand>
</feature>
<name>A0A1G6Y7C7_9FLAO</name>
<dbReference type="OrthoDB" id="100605at2"/>
<comment type="cofactor">
    <cofactor evidence="2">
        <name>Zn(2+)</name>
        <dbReference type="ChEBI" id="CHEBI:29105"/>
    </cofactor>
    <text evidence="2">Binds 1 zinc ion per subunit.</text>
</comment>
<dbReference type="InterPro" id="IPR034015">
    <property type="entry name" value="M1_LTA4H"/>
</dbReference>
<evidence type="ECO:0000256" key="1">
    <source>
        <dbReference type="PIRSR" id="PIRSR634015-1"/>
    </source>
</evidence>
<dbReference type="GO" id="GO:0008270">
    <property type="term" value="F:zinc ion binding"/>
    <property type="evidence" value="ECO:0007669"/>
    <property type="project" value="InterPro"/>
</dbReference>
<evidence type="ECO:0000313" key="4">
    <source>
        <dbReference type="EMBL" id="SDD85853.1"/>
    </source>
</evidence>
<feature type="binding site" evidence="2">
    <location>
        <position position="353"/>
    </location>
    <ligand>
        <name>Zn(2+)</name>
        <dbReference type="ChEBI" id="CHEBI:29105"/>
        <note>catalytic</note>
    </ligand>
</feature>
<evidence type="ECO:0000259" key="3">
    <source>
        <dbReference type="Pfam" id="PF01433"/>
    </source>
</evidence>
<gene>
    <name evidence="4" type="ORF">SAMN05421544_10145</name>
</gene>
<dbReference type="GO" id="GO:0008237">
    <property type="term" value="F:metallopeptidase activity"/>
    <property type="evidence" value="ECO:0007669"/>
    <property type="project" value="InterPro"/>
</dbReference>